<protein>
    <submittedName>
        <fullName evidence="1">Uncharacterized protein</fullName>
    </submittedName>
</protein>
<dbReference type="EMBL" id="CM055092">
    <property type="protein sequence ID" value="KAJ7569603.1"/>
    <property type="molecule type" value="Genomic_DNA"/>
</dbReference>
<evidence type="ECO:0000313" key="1">
    <source>
        <dbReference type="EMBL" id="KAJ7569603.1"/>
    </source>
</evidence>
<comment type="caution">
    <text evidence="1">The sequence shown here is derived from an EMBL/GenBank/DDBJ whole genome shotgun (WGS) entry which is preliminary data.</text>
</comment>
<sequence length="991" mass="108404">MATGWLRGTVKAVPSGDSLLIMGNAKTGIPPEKTITLSSLIAPKLARKDSKDEPFAWDSRESLRKKCVGKEVVFKVDYIVPSINREFGSVFMGETNIALSVVSEGWAKVRPQVGQSTDVSPYLTELLQLEEQAREQGLGLWNKTPGGSEASIRDIPPSAIGDASSFDAAKLLESNKGKLLPAIVEHVRDGSTVRVSLLPEFQYVQVFVAGIQAPSMGRRPTVEAQSVDSATKTSDGELKSMEDLSVPVGSLTTAQKLAASVTAASTSEIPPEPLAREAKHYTEIRVLHRDVRIMLEGVDKFNNLIGSLSYVNGDVAVDLALELVKEGLAKVVEWSANMLEEEEKRRLKNAELQAKKDRLRIWTNYVPPASNSTAIRDGNFTGKVIEVVSGDCVVVADDAVPFGSPLAERRVNFSSIRAPKMGNPKKDEKPAPFAREAKEYLRSRLVGQQVNVVMEYSRKVSPADALVSGAPSSVDTRVMDFGSIFLLSPPKNEPLEAPQTLPVAGQPQGVNVAEMVVARGYANVVRHRDFEERSSYYDALLAAESRAIKGKKGIHSSKEPPVMHINDLSLQGTTQKAKQFLPFLQRAKRLPAVVDYVLSGHRFKLLIPKETCAIAFSLSGVRCPARNEPYADEALSFMRQKILQRDVEIEVETVDRTGTFLGTLWESKVNVGIALLEAGLAKLQSTISADRLIDGHLLAQAEQRAKKQCLKVWESYVEGQEELETSTENGSKSKQEVLQVRVTEVLGGGRLYAQIVGDSRVSAIQQQLESLRLKDKPLPPGSFLPKKGDFVIAQYSADDTWNRALVVSAPRQPITAGKAEYEVFYLDYGNQEIIPLSKLRPLDVSVGAAVQGLAQLCSLAYIKVPELEEDFGVEAAELLSASTIGDKKIMMKVEDKDLSGGKVKGQGTGTRLVVTLVDVETTRSINATLVEAGLARIEKKGKWDTKEKQTALENLADFQETARKARLNIWQYGDVESDDEDESLGRKGGRR</sequence>
<evidence type="ECO:0000313" key="2">
    <source>
        <dbReference type="Proteomes" id="UP001162992"/>
    </source>
</evidence>
<keyword evidence="2" id="KW-1185">Reference proteome</keyword>
<accession>A0ACC2ET73</accession>
<name>A0ACC2ET73_DIPCM</name>
<gene>
    <name evidence="1" type="ORF">O6H91_01G085700</name>
</gene>
<proteinExistence type="predicted"/>
<dbReference type="Proteomes" id="UP001162992">
    <property type="component" value="Chromosome 1"/>
</dbReference>
<organism evidence="1 2">
    <name type="scientific">Diphasiastrum complanatum</name>
    <name type="common">Issler's clubmoss</name>
    <name type="synonym">Lycopodium complanatum</name>
    <dbReference type="NCBI Taxonomy" id="34168"/>
    <lineage>
        <taxon>Eukaryota</taxon>
        <taxon>Viridiplantae</taxon>
        <taxon>Streptophyta</taxon>
        <taxon>Embryophyta</taxon>
        <taxon>Tracheophyta</taxon>
        <taxon>Lycopodiopsida</taxon>
        <taxon>Lycopodiales</taxon>
        <taxon>Lycopodiaceae</taxon>
        <taxon>Lycopodioideae</taxon>
        <taxon>Diphasiastrum</taxon>
    </lineage>
</organism>
<reference evidence="2" key="1">
    <citation type="journal article" date="2024" name="Proc. Natl. Acad. Sci. U.S.A.">
        <title>Extraordinary preservation of gene collinearity over three hundred million years revealed in homosporous lycophytes.</title>
        <authorList>
            <person name="Li C."/>
            <person name="Wickell D."/>
            <person name="Kuo L.Y."/>
            <person name="Chen X."/>
            <person name="Nie B."/>
            <person name="Liao X."/>
            <person name="Peng D."/>
            <person name="Ji J."/>
            <person name="Jenkins J."/>
            <person name="Williams M."/>
            <person name="Shu S."/>
            <person name="Plott C."/>
            <person name="Barry K."/>
            <person name="Rajasekar S."/>
            <person name="Grimwood J."/>
            <person name="Han X."/>
            <person name="Sun S."/>
            <person name="Hou Z."/>
            <person name="He W."/>
            <person name="Dai G."/>
            <person name="Sun C."/>
            <person name="Schmutz J."/>
            <person name="Leebens-Mack J.H."/>
            <person name="Li F.W."/>
            <person name="Wang L."/>
        </authorList>
    </citation>
    <scope>NUCLEOTIDE SEQUENCE [LARGE SCALE GENOMIC DNA]</scope>
    <source>
        <strain evidence="2">cv. PW_Plant_1</strain>
    </source>
</reference>